<evidence type="ECO:0000256" key="2">
    <source>
        <dbReference type="SAM" id="SignalP"/>
    </source>
</evidence>
<dbReference type="SUPFAM" id="SSF53850">
    <property type="entry name" value="Periplasmic binding protein-like II"/>
    <property type="match status" value="1"/>
</dbReference>
<dbReference type="PANTHER" id="PTHR43649">
    <property type="entry name" value="ARABINOSE-BINDING PROTEIN-RELATED"/>
    <property type="match status" value="1"/>
</dbReference>
<comment type="caution">
    <text evidence="3">The sequence shown here is derived from an EMBL/GenBank/DDBJ whole genome shotgun (WGS) entry which is preliminary data.</text>
</comment>
<reference evidence="3 4" key="1">
    <citation type="submission" date="2022-09" db="EMBL/GenBank/DDBJ databases">
        <authorList>
            <person name="Han X.L."/>
            <person name="Wang Q."/>
            <person name="Lu T."/>
        </authorList>
    </citation>
    <scope>NUCLEOTIDE SEQUENCE [LARGE SCALE GENOMIC DNA]</scope>
    <source>
        <strain evidence="3 4">WQ 127069</strain>
    </source>
</reference>
<feature type="signal peptide" evidence="2">
    <location>
        <begin position="1"/>
        <end position="19"/>
    </location>
</feature>
<dbReference type="RefSeq" id="WP_262684476.1">
    <property type="nucleotide sequence ID" value="NZ_JAOQIO010000038.1"/>
</dbReference>
<feature type="chain" id="PRO_5046388938" description="Extracellular solute-binding protein" evidence="2">
    <location>
        <begin position="20"/>
        <end position="579"/>
    </location>
</feature>
<keyword evidence="4" id="KW-1185">Reference proteome</keyword>
<evidence type="ECO:0000313" key="4">
    <source>
        <dbReference type="Proteomes" id="UP001652445"/>
    </source>
</evidence>
<organism evidence="3 4">
    <name type="scientific">Paenibacillus baimaensis</name>
    <dbReference type="NCBI Taxonomy" id="2982185"/>
    <lineage>
        <taxon>Bacteria</taxon>
        <taxon>Bacillati</taxon>
        <taxon>Bacillota</taxon>
        <taxon>Bacilli</taxon>
        <taxon>Bacillales</taxon>
        <taxon>Paenibacillaceae</taxon>
        <taxon>Paenibacillus</taxon>
    </lineage>
</organism>
<keyword evidence="1 2" id="KW-0732">Signal</keyword>
<name>A0ABT2UEU7_9BACL</name>
<evidence type="ECO:0008006" key="5">
    <source>
        <dbReference type="Google" id="ProtNLM"/>
    </source>
</evidence>
<protein>
    <recommendedName>
        <fullName evidence="5">Extracellular solute-binding protein</fullName>
    </recommendedName>
</protein>
<dbReference type="Gene3D" id="3.40.190.10">
    <property type="entry name" value="Periplasmic binding protein-like II"/>
    <property type="match status" value="2"/>
</dbReference>
<accession>A0ABT2UEU7</accession>
<proteinExistence type="predicted"/>
<evidence type="ECO:0000256" key="1">
    <source>
        <dbReference type="ARBA" id="ARBA00022729"/>
    </source>
</evidence>
<dbReference type="EMBL" id="JAOQIO010000038">
    <property type="protein sequence ID" value="MCU6793170.1"/>
    <property type="molecule type" value="Genomic_DNA"/>
</dbReference>
<sequence length="579" mass="65979">MWKKAVHLMLISSLGLLTAAGCTGGDNGGAVIKPGGDKKAEGNTKQAKLPIRFYSQGYQTRIDVASHDVVTPFIENKFNLEFTEMYVNNDQPLKERLNQWIATKNLPDIMMMDKANANYAISTGQFADLTDYVKDMPSLQKWFPQEYWGRFTNDGKNYQIPTPVVNTNSNDPKFANDPYNSGKRLTSLQVREDLLAKAGYKFKPIKEIKKDTIDKGKKPTVEDFAIEPAIRTPEDFYQLLKKIKELNVTANGKPLIPLSFPIWAQFHFGSMFDFGHWTQDKDGTVDGFLGSKDAKKYHEYLNRLYQEGLLDKDFIIQKDDQLQTKAATGQLGVILAVLNLDAVRQSLLATDPSMELRVIPWPKMDPDKGFYDIYEGSFWRLLIRKDFPEIKRLTQYLDWTLSDEALDLMSWGPENTGIWKMQDGKKVFVDPQVESDMLTGKLGGKGADYYGLYAKQFYSKASYFGLGWYMARDYNPKSPLRSYPPNYDIYVMNSGMVGKGGYNVTGTASYGDGSKEAELVSNTYWTFTTLDVAKLLTPKTKEEFDKNWDTIKTKYMKDTNYEQAAKNMVQWFKANAPKK</sequence>
<dbReference type="InterPro" id="IPR050490">
    <property type="entry name" value="Bact_solute-bd_prot1"/>
</dbReference>
<dbReference type="Proteomes" id="UP001652445">
    <property type="component" value="Unassembled WGS sequence"/>
</dbReference>
<gene>
    <name evidence="3" type="ORF">OB236_13690</name>
</gene>
<evidence type="ECO:0000313" key="3">
    <source>
        <dbReference type="EMBL" id="MCU6793170.1"/>
    </source>
</evidence>
<dbReference type="PANTHER" id="PTHR43649:SF33">
    <property type="entry name" value="POLYGALACTURONAN_RHAMNOGALACTURONAN-BINDING PROTEIN YTCQ"/>
    <property type="match status" value="1"/>
</dbReference>
<dbReference type="PROSITE" id="PS51257">
    <property type="entry name" value="PROKAR_LIPOPROTEIN"/>
    <property type="match status" value="1"/>
</dbReference>